<protein>
    <submittedName>
        <fullName evidence="2">Uncharacterized protein</fullName>
    </submittedName>
</protein>
<name>A0AAV7R2B0_PLEWA</name>
<dbReference type="AlphaFoldDB" id="A0AAV7R2B0"/>
<feature type="region of interest" description="Disordered" evidence="1">
    <location>
        <begin position="116"/>
        <end position="155"/>
    </location>
</feature>
<keyword evidence="3" id="KW-1185">Reference proteome</keyword>
<evidence type="ECO:0000256" key="1">
    <source>
        <dbReference type="SAM" id="MobiDB-lite"/>
    </source>
</evidence>
<dbReference type="EMBL" id="JANPWB010000010">
    <property type="protein sequence ID" value="KAJ1146701.1"/>
    <property type="molecule type" value="Genomic_DNA"/>
</dbReference>
<reference evidence="2" key="1">
    <citation type="journal article" date="2022" name="bioRxiv">
        <title>Sequencing and chromosome-scale assembly of the giantPleurodeles waltlgenome.</title>
        <authorList>
            <person name="Brown T."/>
            <person name="Elewa A."/>
            <person name="Iarovenko S."/>
            <person name="Subramanian E."/>
            <person name="Araus A.J."/>
            <person name="Petzold A."/>
            <person name="Susuki M."/>
            <person name="Suzuki K.-i.T."/>
            <person name="Hayashi T."/>
            <person name="Toyoda A."/>
            <person name="Oliveira C."/>
            <person name="Osipova E."/>
            <person name="Leigh N.D."/>
            <person name="Simon A."/>
            <person name="Yun M.H."/>
        </authorList>
    </citation>
    <scope>NUCLEOTIDE SEQUENCE</scope>
    <source>
        <strain evidence="2">20211129_DDA</strain>
        <tissue evidence="2">Liver</tissue>
    </source>
</reference>
<sequence length="155" mass="16851">MKRAASPIRRCMCGHKEGLCQQGSGQRACKEDVQAAPAASRAESGAARRAGCLPMSVVPAEETAPHLYMPQREAPRCLPMSVVPAEETAPHLYMPQREARRCLPMSVVPAEETAPHLYMPQREARRLPAHERGTRRGDGPPSVHAPERSTPAACP</sequence>
<feature type="compositionally biased region" description="Basic and acidic residues" evidence="1">
    <location>
        <begin position="122"/>
        <end position="138"/>
    </location>
</feature>
<evidence type="ECO:0000313" key="2">
    <source>
        <dbReference type="EMBL" id="KAJ1146701.1"/>
    </source>
</evidence>
<dbReference type="Proteomes" id="UP001066276">
    <property type="component" value="Chromosome 6"/>
</dbReference>
<organism evidence="2 3">
    <name type="scientific">Pleurodeles waltl</name>
    <name type="common">Iberian ribbed newt</name>
    <dbReference type="NCBI Taxonomy" id="8319"/>
    <lineage>
        <taxon>Eukaryota</taxon>
        <taxon>Metazoa</taxon>
        <taxon>Chordata</taxon>
        <taxon>Craniata</taxon>
        <taxon>Vertebrata</taxon>
        <taxon>Euteleostomi</taxon>
        <taxon>Amphibia</taxon>
        <taxon>Batrachia</taxon>
        <taxon>Caudata</taxon>
        <taxon>Salamandroidea</taxon>
        <taxon>Salamandridae</taxon>
        <taxon>Pleurodelinae</taxon>
        <taxon>Pleurodeles</taxon>
    </lineage>
</organism>
<proteinExistence type="predicted"/>
<accession>A0AAV7R2B0</accession>
<gene>
    <name evidence="2" type="ORF">NDU88_012964</name>
</gene>
<evidence type="ECO:0000313" key="3">
    <source>
        <dbReference type="Proteomes" id="UP001066276"/>
    </source>
</evidence>
<comment type="caution">
    <text evidence="2">The sequence shown here is derived from an EMBL/GenBank/DDBJ whole genome shotgun (WGS) entry which is preliminary data.</text>
</comment>